<evidence type="ECO:0000313" key="2">
    <source>
        <dbReference type="EMBL" id="QES90666.1"/>
    </source>
</evidence>
<evidence type="ECO:0000313" key="3">
    <source>
        <dbReference type="Proteomes" id="UP000292424"/>
    </source>
</evidence>
<evidence type="ECO:0000256" key="1">
    <source>
        <dbReference type="SAM" id="MobiDB-lite"/>
    </source>
</evidence>
<proteinExistence type="predicted"/>
<name>A0A5P2G4A6_9BACT</name>
<keyword evidence="3" id="KW-1185">Reference proteome</keyword>
<dbReference type="NCBIfam" id="TIGR03523">
    <property type="entry name" value="GldN"/>
    <property type="match status" value="1"/>
</dbReference>
<reference evidence="2 3" key="1">
    <citation type="submission" date="2019-09" db="EMBL/GenBank/DDBJ databases">
        <title>Complete genome sequence of Arachidicoccus sp. B3-10 isolated from apple orchard soil.</title>
        <authorList>
            <person name="Kim H.S."/>
            <person name="Han K.-I."/>
            <person name="Suh M.K."/>
            <person name="Lee K.C."/>
            <person name="Eom M.K."/>
            <person name="Kim J.-S."/>
            <person name="Kang S.W."/>
            <person name="Sin Y."/>
            <person name="Lee J.-S."/>
        </authorList>
    </citation>
    <scope>NUCLEOTIDE SEQUENCE [LARGE SCALE GENOMIC DNA]</scope>
    <source>
        <strain evidence="2 3">B3-10</strain>
    </source>
</reference>
<dbReference type="Proteomes" id="UP000292424">
    <property type="component" value="Chromosome"/>
</dbReference>
<protein>
    <submittedName>
        <fullName evidence="2">Gliding motility protein GldN</fullName>
    </submittedName>
</protein>
<sequence>MKLELMDQEEQEDYRQLRSIFINIIKCFRMNIFNLKSLAFLTLAVALLSNSADAQRKAKKRSGYTSGYGQSSYGTSSYGNNTNTKKTTTDKATKKTTDTQSGYTSGYGNTNNSQSGYGAASANASRTNIDTTLPVEVVNSGSGLLGNTKPSMRNDQIYSENDIFDGAVPLEYQKVRQTDVPFKIRVWRDIDAREKINSRFNYDGEDDNGNRRFINILLRAIRDNGLTAFNGDDDRFTTPITFDDAMKSFGSGMDTSAVYDMEGNITSYQARNKAVDPDSIYKFRIKEDWFFDRNTSKLYVRIIGIAPMISYRLSTGEIMPNSEHAAFWVYYPDLRPVLVREPAYNQYNPGALTSWEDVFESREFSGYIVKSDLNNPKNLPFKSFIKDPINRLYEGEKVKNHIFDYEQSLWSY</sequence>
<organism evidence="2 3">
    <name type="scientific">Rhizosphaericola mali</name>
    <dbReference type="NCBI Taxonomy" id="2545455"/>
    <lineage>
        <taxon>Bacteria</taxon>
        <taxon>Pseudomonadati</taxon>
        <taxon>Bacteroidota</taxon>
        <taxon>Chitinophagia</taxon>
        <taxon>Chitinophagales</taxon>
        <taxon>Chitinophagaceae</taxon>
        <taxon>Rhizosphaericola</taxon>
    </lineage>
</organism>
<gene>
    <name evidence="2" type="primary">gldN</name>
    <name evidence="2" type="ORF">E0W69_019070</name>
</gene>
<dbReference type="EMBL" id="CP044016">
    <property type="protein sequence ID" value="QES90666.1"/>
    <property type="molecule type" value="Genomic_DNA"/>
</dbReference>
<dbReference type="KEGG" id="arac:E0W69_019070"/>
<feature type="region of interest" description="Disordered" evidence="1">
    <location>
        <begin position="58"/>
        <end position="120"/>
    </location>
</feature>
<feature type="compositionally biased region" description="Basic and acidic residues" evidence="1">
    <location>
        <begin position="87"/>
        <end position="97"/>
    </location>
</feature>
<feature type="compositionally biased region" description="Low complexity" evidence="1">
    <location>
        <begin position="63"/>
        <end position="86"/>
    </location>
</feature>
<accession>A0A5P2G4A6</accession>
<dbReference type="OrthoDB" id="1141916at2"/>
<dbReference type="Pfam" id="PF19841">
    <property type="entry name" value="GldN"/>
    <property type="match status" value="1"/>
</dbReference>
<feature type="compositionally biased region" description="Polar residues" evidence="1">
    <location>
        <begin position="102"/>
        <end position="120"/>
    </location>
</feature>
<dbReference type="InterPro" id="IPR019847">
    <property type="entry name" value="Gliding_motility_assoc_GldN"/>
</dbReference>
<dbReference type="AlphaFoldDB" id="A0A5P2G4A6"/>